<dbReference type="EMBL" id="CATNWA010005215">
    <property type="protein sequence ID" value="CAI9549563.1"/>
    <property type="molecule type" value="Genomic_DNA"/>
</dbReference>
<gene>
    <name evidence="2" type="ORF">SPARVUS_LOCUS3372867</name>
</gene>
<keyword evidence="3" id="KW-1185">Reference proteome</keyword>
<name>A0ABN9BPK9_9NEOB</name>
<proteinExistence type="predicted"/>
<dbReference type="Proteomes" id="UP001162483">
    <property type="component" value="Unassembled WGS sequence"/>
</dbReference>
<comment type="caution">
    <text evidence="2">The sequence shown here is derived from an EMBL/GenBank/DDBJ whole genome shotgun (WGS) entry which is preliminary data.</text>
</comment>
<keyword evidence="1" id="KW-0732">Signal</keyword>
<evidence type="ECO:0000256" key="1">
    <source>
        <dbReference type="SAM" id="SignalP"/>
    </source>
</evidence>
<reference evidence="2" key="1">
    <citation type="submission" date="2023-05" db="EMBL/GenBank/DDBJ databases">
        <authorList>
            <person name="Stuckert A."/>
        </authorList>
    </citation>
    <scope>NUCLEOTIDE SEQUENCE</scope>
</reference>
<accession>A0ABN9BPK9</accession>
<feature type="signal peptide" evidence="1">
    <location>
        <begin position="1"/>
        <end position="20"/>
    </location>
</feature>
<evidence type="ECO:0000313" key="3">
    <source>
        <dbReference type="Proteomes" id="UP001162483"/>
    </source>
</evidence>
<feature type="chain" id="PRO_5046145463" evidence="1">
    <location>
        <begin position="21"/>
        <end position="83"/>
    </location>
</feature>
<evidence type="ECO:0000313" key="2">
    <source>
        <dbReference type="EMBL" id="CAI9549563.1"/>
    </source>
</evidence>
<protein>
    <submittedName>
        <fullName evidence="2">Uncharacterized protein</fullName>
    </submittedName>
</protein>
<sequence length="83" mass="9347">MELLLHSQALLSAISFITEAMPSIPDKAEPVSAQKRPDKETFVKKATKTSKDKDLIAFKVFAKLNSFSMNVWDENNHIAEIKI</sequence>
<feature type="non-terminal residue" evidence="2">
    <location>
        <position position="83"/>
    </location>
</feature>
<organism evidence="2 3">
    <name type="scientific">Staurois parvus</name>
    <dbReference type="NCBI Taxonomy" id="386267"/>
    <lineage>
        <taxon>Eukaryota</taxon>
        <taxon>Metazoa</taxon>
        <taxon>Chordata</taxon>
        <taxon>Craniata</taxon>
        <taxon>Vertebrata</taxon>
        <taxon>Euteleostomi</taxon>
        <taxon>Amphibia</taxon>
        <taxon>Batrachia</taxon>
        <taxon>Anura</taxon>
        <taxon>Neobatrachia</taxon>
        <taxon>Ranoidea</taxon>
        <taxon>Ranidae</taxon>
        <taxon>Staurois</taxon>
    </lineage>
</organism>